<dbReference type="AlphaFoldDB" id="A0A9D4SB91"/>
<protein>
    <submittedName>
        <fullName evidence="1">Uncharacterized protein</fullName>
    </submittedName>
</protein>
<reference evidence="1" key="2">
    <citation type="submission" date="2020-11" db="EMBL/GenBank/DDBJ databases">
        <authorList>
            <person name="McCartney M.A."/>
            <person name="Auch B."/>
            <person name="Kono T."/>
            <person name="Mallez S."/>
            <person name="Becker A."/>
            <person name="Gohl D.M."/>
            <person name="Silverstein K.A.T."/>
            <person name="Koren S."/>
            <person name="Bechman K.B."/>
            <person name="Herman A."/>
            <person name="Abrahante J.E."/>
            <person name="Garbe J."/>
        </authorList>
    </citation>
    <scope>NUCLEOTIDE SEQUENCE</scope>
    <source>
        <strain evidence="1">Duluth1</strain>
        <tissue evidence="1">Whole animal</tissue>
    </source>
</reference>
<accession>A0A9D4SB91</accession>
<comment type="caution">
    <text evidence="1">The sequence shown here is derived from an EMBL/GenBank/DDBJ whole genome shotgun (WGS) entry which is preliminary data.</text>
</comment>
<reference evidence="1" key="1">
    <citation type="journal article" date="2019" name="bioRxiv">
        <title>The Genome of the Zebra Mussel, Dreissena polymorpha: A Resource for Invasive Species Research.</title>
        <authorList>
            <person name="McCartney M.A."/>
            <person name="Auch B."/>
            <person name="Kono T."/>
            <person name="Mallez S."/>
            <person name="Zhang Y."/>
            <person name="Obille A."/>
            <person name="Becker A."/>
            <person name="Abrahante J.E."/>
            <person name="Garbe J."/>
            <person name="Badalamenti J.P."/>
            <person name="Herman A."/>
            <person name="Mangelson H."/>
            <person name="Liachko I."/>
            <person name="Sullivan S."/>
            <person name="Sone E.D."/>
            <person name="Koren S."/>
            <person name="Silverstein K.A.T."/>
            <person name="Beckman K.B."/>
            <person name="Gohl D.M."/>
        </authorList>
    </citation>
    <scope>NUCLEOTIDE SEQUENCE</scope>
    <source>
        <strain evidence="1">Duluth1</strain>
        <tissue evidence="1">Whole animal</tissue>
    </source>
</reference>
<keyword evidence="2" id="KW-1185">Reference proteome</keyword>
<dbReference type="Proteomes" id="UP000828390">
    <property type="component" value="Unassembled WGS sequence"/>
</dbReference>
<proteinExistence type="predicted"/>
<gene>
    <name evidence="1" type="ORF">DPMN_021668</name>
</gene>
<name>A0A9D4SB91_DREPO</name>
<organism evidence="1 2">
    <name type="scientific">Dreissena polymorpha</name>
    <name type="common">Zebra mussel</name>
    <name type="synonym">Mytilus polymorpha</name>
    <dbReference type="NCBI Taxonomy" id="45954"/>
    <lineage>
        <taxon>Eukaryota</taxon>
        <taxon>Metazoa</taxon>
        <taxon>Spiralia</taxon>
        <taxon>Lophotrochozoa</taxon>
        <taxon>Mollusca</taxon>
        <taxon>Bivalvia</taxon>
        <taxon>Autobranchia</taxon>
        <taxon>Heteroconchia</taxon>
        <taxon>Euheterodonta</taxon>
        <taxon>Imparidentia</taxon>
        <taxon>Neoheterodontei</taxon>
        <taxon>Myida</taxon>
        <taxon>Dreissenoidea</taxon>
        <taxon>Dreissenidae</taxon>
        <taxon>Dreissena</taxon>
    </lineage>
</organism>
<sequence>MDGNIRLFEDQQTNNWVKACIALTVTKGGLVWFVETEMKKVHAAVGKSCGTCNMANVLKCPNTGHM</sequence>
<evidence type="ECO:0000313" key="2">
    <source>
        <dbReference type="Proteomes" id="UP000828390"/>
    </source>
</evidence>
<evidence type="ECO:0000313" key="1">
    <source>
        <dbReference type="EMBL" id="KAH3897480.1"/>
    </source>
</evidence>
<dbReference type="EMBL" id="JAIWYP010000001">
    <property type="protein sequence ID" value="KAH3897480.1"/>
    <property type="molecule type" value="Genomic_DNA"/>
</dbReference>